<dbReference type="OrthoDB" id="427950at2759"/>
<reference evidence="5" key="1">
    <citation type="submission" date="2025-08" db="UniProtKB">
        <authorList>
            <consortium name="RefSeq"/>
        </authorList>
    </citation>
    <scope>IDENTIFICATION</scope>
    <source>
        <tissue evidence="5">Gonads</tissue>
    </source>
</reference>
<sequence>MRTQFRAFDVNGDGYLTKEDLEMSARRSSEYMKLDEENTQILLSQRLTYWRDSISKDSTGRNIDKISEDKFVENQLVNMNDSNCREILFDAICSRFQMMDLDGDGLISPDEHAAIFYGFNIPTEHSKKVFDIIDSDSDGFITQEEFVRALTEFDLTENPDNEYNECYSPLVDNEN</sequence>
<dbReference type="Pfam" id="PF13499">
    <property type="entry name" value="EF-hand_7"/>
    <property type="match status" value="1"/>
</dbReference>
<keyword evidence="2" id="KW-0106">Calcium</keyword>
<dbReference type="Proteomes" id="UP000085678">
    <property type="component" value="Unplaced"/>
</dbReference>
<evidence type="ECO:0000256" key="1">
    <source>
        <dbReference type="ARBA" id="ARBA00022737"/>
    </source>
</evidence>
<dbReference type="InterPro" id="IPR050145">
    <property type="entry name" value="Centrin_CML-like"/>
</dbReference>
<dbReference type="Pfam" id="PF13202">
    <property type="entry name" value="EF-hand_5"/>
    <property type="match status" value="1"/>
</dbReference>
<feature type="domain" description="EF-hand" evidence="3">
    <location>
        <begin position="121"/>
        <end position="156"/>
    </location>
</feature>
<evidence type="ECO:0000313" key="4">
    <source>
        <dbReference type="Proteomes" id="UP000085678"/>
    </source>
</evidence>
<accession>A0A1S3ILA1</accession>
<dbReference type="SUPFAM" id="SSF47473">
    <property type="entry name" value="EF-hand"/>
    <property type="match status" value="1"/>
</dbReference>
<evidence type="ECO:0000256" key="2">
    <source>
        <dbReference type="ARBA" id="ARBA00022837"/>
    </source>
</evidence>
<dbReference type="SMART" id="SM00054">
    <property type="entry name" value="EFh"/>
    <property type="match status" value="3"/>
</dbReference>
<dbReference type="GeneID" id="106165358"/>
<dbReference type="InterPro" id="IPR002048">
    <property type="entry name" value="EF_hand_dom"/>
</dbReference>
<organism evidence="4 5">
    <name type="scientific">Lingula anatina</name>
    <name type="common">Brachiopod</name>
    <name type="synonym">Lingula unguis</name>
    <dbReference type="NCBI Taxonomy" id="7574"/>
    <lineage>
        <taxon>Eukaryota</taxon>
        <taxon>Metazoa</taxon>
        <taxon>Spiralia</taxon>
        <taxon>Lophotrochozoa</taxon>
        <taxon>Brachiopoda</taxon>
        <taxon>Linguliformea</taxon>
        <taxon>Lingulata</taxon>
        <taxon>Lingulida</taxon>
        <taxon>Linguloidea</taxon>
        <taxon>Lingulidae</taxon>
        <taxon>Lingula</taxon>
    </lineage>
</organism>
<evidence type="ECO:0000313" key="5">
    <source>
        <dbReference type="RefSeq" id="XP_013398997.1"/>
    </source>
</evidence>
<dbReference type="PROSITE" id="PS00018">
    <property type="entry name" value="EF_HAND_1"/>
    <property type="match status" value="2"/>
</dbReference>
<proteinExistence type="predicted"/>
<dbReference type="InParanoid" id="A0A1S3ILA1"/>
<protein>
    <submittedName>
        <fullName evidence="5">Sarcoplasmic calcium-binding protein-like</fullName>
    </submittedName>
</protein>
<name>A0A1S3ILA1_LINAN</name>
<dbReference type="STRING" id="7574.A0A1S3ILA1"/>
<keyword evidence="4" id="KW-1185">Reference proteome</keyword>
<dbReference type="KEGG" id="lak:106165358"/>
<keyword evidence="1" id="KW-0677">Repeat</keyword>
<evidence type="ECO:0000259" key="3">
    <source>
        <dbReference type="PROSITE" id="PS50222"/>
    </source>
</evidence>
<dbReference type="RefSeq" id="XP_013398997.1">
    <property type="nucleotide sequence ID" value="XM_013543543.1"/>
</dbReference>
<dbReference type="PROSITE" id="PS50222">
    <property type="entry name" value="EF_HAND_2"/>
    <property type="match status" value="2"/>
</dbReference>
<dbReference type="InterPro" id="IPR018247">
    <property type="entry name" value="EF_Hand_1_Ca_BS"/>
</dbReference>
<dbReference type="Gene3D" id="1.10.238.10">
    <property type="entry name" value="EF-hand"/>
    <property type="match status" value="1"/>
</dbReference>
<feature type="domain" description="EF-hand" evidence="3">
    <location>
        <begin position="1"/>
        <end position="31"/>
    </location>
</feature>
<dbReference type="PANTHER" id="PTHR23050">
    <property type="entry name" value="CALCIUM BINDING PROTEIN"/>
    <property type="match status" value="1"/>
</dbReference>
<dbReference type="AlphaFoldDB" id="A0A1S3ILA1"/>
<gene>
    <name evidence="5" type="primary">LOC106165358</name>
</gene>
<dbReference type="InterPro" id="IPR011992">
    <property type="entry name" value="EF-hand-dom_pair"/>
</dbReference>
<dbReference type="GO" id="GO:0005509">
    <property type="term" value="F:calcium ion binding"/>
    <property type="evidence" value="ECO:0007669"/>
    <property type="project" value="InterPro"/>
</dbReference>